<keyword evidence="1" id="KW-0472">Membrane</keyword>
<keyword evidence="3" id="KW-1185">Reference proteome</keyword>
<feature type="transmembrane region" description="Helical" evidence="1">
    <location>
        <begin position="192"/>
        <end position="210"/>
    </location>
</feature>
<dbReference type="AlphaFoldDB" id="A0A7W9HH15"/>
<gene>
    <name evidence="2" type="ORF">F4560_001910</name>
</gene>
<comment type="caution">
    <text evidence="2">The sequence shown here is derived from an EMBL/GenBank/DDBJ whole genome shotgun (WGS) entry which is preliminary data.</text>
</comment>
<name>A0A7W9HH15_9PSEU</name>
<dbReference type="EMBL" id="JACHMO010000001">
    <property type="protein sequence ID" value="MBB5802142.1"/>
    <property type="molecule type" value="Genomic_DNA"/>
</dbReference>
<dbReference type="InterPro" id="IPR036938">
    <property type="entry name" value="PAP2/HPO_sf"/>
</dbReference>
<feature type="transmembrane region" description="Helical" evidence="1">
    <location>
        <begin position="19"/>
        <end position="37"/>
    </location>
</feature>
<dbReference type="SUPFAM" id="SSF48317">
    <property type="entry name" value="Acid phosphatase/Vanadium-dependent haloperoxidase"/>
    <property type="match status" value="1"/>
</dbReference>
<evidence type="ECO:0000256" key="1">
    <source>
        <dbReference type="SAM" id="Phobius"/>
    </source>
</evidence>
<feature type="transmembrane region" description="Helical" evidence="1">
    <location>
        <begin position="147"/>
        <end position="180"/>
    </location>
</feature>
<reference evidence="2 3" key="1">
    <citation type="submission" date="2020-08" db="EMBL/GenBank/DDBJ databases">
        <title>Sequencing the genomes of 1000 actinobacteria strains.</title>
        <authorList>
            <person name="Klenk H.-P."/>
        </authorList>
    </citation>
    <scope>NUCLEOTIDE SEQUENCE [LARGE SCALE GENOMIC DNA]</scope>
    <source>
        <strain evidence="2 3">DSM 45486</strain>
    </source>
</reference>
<feature type="transmembrane region" description="Helical" evidence="1">
    <location>
        <begin position="88"/>
        <end position="108"/>
    </location>
</feature>
<keyword evidence="1" id="KW-1133">Transmembrane helix</keyword>
<dbReference type="Gene3D" id="1.20.144.10">
    <property type="entry name" value="Phosphatidic acid phosphatase type 2/haloperoxidase"/>
    <property type="match status" value="1"/>
</dbReference>
<dbReference type="RefSeq" id="WP_184918677.1">
    <property type="nucleotide sequence ID" value="NZ_JACHMO010000001.1"/>
</dbReference>
<evidence type="ECO:0000313" key="2">
    <source>
        <dbReference type="EMBL" id="MBB5802142.1"/>
    </source>
</evidence>
<evidence type="ECO:0000313" key="3">
    <source>
        <dbReference type="Proteomes" id="UP000552097"/>
    </source>
</evidence>
<feature type="transmembrane region" description="Helical" evidence="1">
    <location>
        <begin position="49"/>
        <end position="68"/>
    </location>
</feature>
<proteinExistence type="predicted"/>
<sequence length="211" mass="22228">MTTPTDITRKTTSRRVARLATEVLAPWVWVLGLPLAIGWHATKTFGGTLLWGLVVGITGSVIPMVVIIRGARRGKWDSHHVTNREGRLIPFIACMISLGGGIALLVLGGAPRQMIALSLAMFASLVVSIAITFALPANGARGWKISIHAAVAAGSAVILTIAYGPWFALVGLAVVLVAWSRVELGDHTTSQATAGSVLGLIMGGFPYWLLT</sequence>
<accession>A0A7W9HH15</accession>
<protein>
    <submittedName>
        <fullName evidence="2">Fatty acid desaturase</fullName>
    </submittedName>
</protein>
<feature type="transmembrane region" description="Helical" evidence="1">
    <location>
        <begin position="114"/>
        <end position="135"/>
    </location>
</feature>
<dbReference type="Proteomes" id="UP000552097">
    <property type="component" value="Unassembled WGS sequence"/>
</dbReference>
<keyword evidence="1" id="KW-0812">Transmembrane</keyword>
<organism evidence="2 3">
    <name type="scientific">Saccharothrix ecbatanensis</name>
    <dbReference type="NCBI Taxonomy" id="1105145"/>
    <lineage>
        <taxon>Bacteria</taxon>
        <taxon>Bacillati</taxon>
        <taxon>Actinomycetota</taxon>
        <taxon>Actinomycetes</taxon>
        <taxon>Pseudonocardiales</taxon>
        <taxon>Pseudonocardiaceae</taxon>
        <taxon>Saccharothrix</taxon>
    </lineage>
</organism>